<keyword evidence="3" id="KW-1185">Reference proteome</keyword>
<dbReference type="AlphaFoldDB" id="F2BCD3"/>
<dbReference type="HOGENOM" id="CLU_196753_0_0_4"/>
<reference evidence="2 3" key="1">
    <citation type="submission" date="2011-02" db="EMBL/GenBank/DDBJ databases">
        <authorList>
            <person name="Muzny D."/>
            <person name="Qin X."/>
            <person name="Deng J."/>
            <person name="Jiang H."/>
            <person name="Liu Y."/>
            <person name="Qu J."/>
            <person name="Song X.-Z."/>
            <person name="Zhang L."/>
            <person name="Thornton R."/>
            <person name="Coyle M."/>
            <person name="Francisco L."/>
            <person name="Jackson L."/>
            <person name="Javaid M."/>
            <person name="Korchina V."/>
            <person name="Kovar C."/>
            <person name="Mata R."/>
            <person name="Mathew T."/>
            <person name="Ngo R."/>
            <person name="Nguyen L."/>
            <person name="Nguyen N."/>
            <person name="Okwuonu G."/>
            <person name="Ongeri F."/>
            <person name="Pham C."/>
            <person name="Simmons D."/>
            <person name="Wilczek-Boney K."/>
            <person name="Hale W."/>
            <person name="Jakkamsetti A."/>
            <person name="Pham P."/>
            <person name="Ruth R."/>
            <person name="San Lucas F."/>
            <person name="Warren J."/>
            <person name="Zhang J."/>
            <person name="Zhao Z."/>
            <person name="Zhou C."/>
            <person name="Zhu D."/>
            <person name="Lee S."/>
            <person name="Bess C."/>
            <person name="Blankenburg K."/>
            <person name="Forbes L."/>
            <person name="Fu Q."/>
            <person name="Gubbala S."/>
            <person name="Hirani K."/>
            <person name="Jayaseelan J.C."/>
            <person name="Lara F."/>
            <person name="Munidasa M."/>
            <person name="Palculict T."/>
            <person name="Patil S."/>
            <person name="Pu L.-L."/>
            <person name="Saada N."/>
            <person name="Tang L."/>
            <person name="Weissenberger G."/>
            <person name="Zhu Y."/>
            <person name="Hemphill L."/>
            <person name="Shang Y."/>
            <person name="Youmans B."/>
            <person name="Ayvaz T."/>
            <person name="Ross M."/>
            <person name="Santibanez J."/>
            <person name="Aqrawi P."/>
            <person name="Gross S."/>
            <person name="Joshi V."/>
            <person name="Fowler G."/>
            <person name="Nazareth L."/>
            <person name="Reid J."/>
            <person name="Worley K."/>
            <person name="Petrosino J."/>
            <person name="Highlander S."/>
            <person name="Gibbs R."/>
        </authorList>
    </citation>
    <scope>NUCLEOTIDE SEQUENCE [LARGE SCALE GENOMIC DNA]</scope>
    <source>
        <strain evidence="2 3">ATCC BAA-1200</strain>
    </source>
</reference>
<comment type="caution">
    <text evidence="2">The sequence shown here is derived from an EMBL/GenBank/DDBJ whole genome shotgun (WGS) entry which is preliminary data.</text>
</comment>
<keyword evidence="1" id="KW-0812">Transmembrane</keyword>
<sequence>MAMLLTLIACAVIVLHIHTCFSEAQHLNRWPGWQIILMFALTGTLFIYFVSRTALLKGAVQLALIALIVGSLAAVAYSY</sequence>
<proteinExistence type="predicted"/>
<dbReference type="Proteomes" id="UP000004105">
    <property type="component" value="Unassembled WGS sequence"/>
</dbReference>
<dbReference type="OrthoDB" id="8607062at2"/>
<keyword evidence="1" id="KW-1133">Transmembrane helix</keyword>
<dbReference type="STRING" id="267212.GCA_001063965_01979"/>
<gene>
    <name evidence="2" type="ORF">HMPREF9123_1361</name>
</gene>
<accession>F2BCD3</accession>
<protein>
    <submittedName>
        <fullName evidence="2">Enterochelin ABC superfamily ATP binding cassette transporter</fullName>
    </submittedName>
</protein>
<evidence type="ECO:0000313" key="3">
    <source>
        <dbReference type="Proteomes" id="UP000004105"/>
    </source>
</evidence>
<feature type="transmembrane region" description="Helical" evidence="1">
    <location>
        <begin position="32"/>
        <end position="51"/>
    </location>
</feature>
<organism evidence="2 3">
    <name type="scientific">Neisseria bacilliformis ATCC BAA-1200</name>
    <dbReference type="NCBI Taxonomy" id="888742"/>
    <lineage>
        <taxon>Bacteria</taxon>
        <taxon>Pseudomonadati</taxon>
        <taxon>Pseudomonadota</taxon>
        <taxon>Betaproteobacteria</taxon>
        <taxon>Neisseriales</taxon>
        <taxon>Neisseriaceae</taxon>
        <taxon>Neisseria</taxon>
    </lineage>
</organism>
<dbReference type="RefSeq" id="WP_007342370.1">
    <property type="nucleotide sequence ID" value="NZ_GL878494.1"/>
</dbReference>
<feature type="transmembrane region" description="Helical" evidence="1">
    <location>
        <begin position="58"/>
        <end position="77"/>
    </location>
</feature>
<evidence type="ECO:0000313" key="2">
    <source>
        <dbReference type="EMBL" id="EGF10890.1"/>
    </source>
</evidence>
<evidence type="ECO:0000256" key="1">
    <source>
        <dbReference type="SAM" id="Phobius"/>
    </source>
</evidence>
<keyword evidence="1" id="KW-0472">Membrane</keyword>
<name>F2BCD3_9NEIS</name>
<dbReference type="EMBL" id="AFAY01000029">
    <property type="protein sequence ID" value="EGF10890.1"/>
    <property type="molecule type" value="Genomic_DNA"/>
</dbReference>